<sequence>MAMQKAKFFSLAIDESIDISGISTVKLKKNFKHNYLRSHLTLQYRLLKTFLQKCESSLKTHIKNTPNEDIGHLMDIFFVKFLQKEHIEFFSQFSEFSQISDLLRALNSPFSMEPNTN</sequence>
<dbReference type="Proteomes" id="UP000078540">
    <property type="component" value="Unassembled WGS sequence"/>
</dbReference>
<dbReference type="EMBL" id="KQ976453">
    <property type="protein sequence ID" value="KYM85383.1"/>
    <property type="molecule type" value="Genomic_DNA"/>
</dbReference>
<organism evidence="1 2">
    <name type="scientific">Atta colombica</name>
    <dbReference type="NCBI Taxonomy" id="520822"/>
    <lineage>
        <taxon>Eukaryota</taxon>
        <taxon>Metazoa</taxon>
        <taxon>Ecdysozoa</taxon>
        <taxon>Arthropoda</taxon>
        <taxon>Hexapoda</taxon>
        <taxon>Insecta</taxon>
        <taxon>Pterygota</taxon>
        <taxon>Neoptera</taxon>
        <taxon>Endopterygota</taxon>
        <taxon>Hymenoptera</taxon>
        <taxon>Apocrita</taxon>
        <taxon>Aculeata</taxon>
        <taxon>Formicoidea</taxon>
        <taxon>Formicidae</taxon>
        <taxon>Myrmicinae</taxon>
        <taxon>Atta</taxon>
    </lineage>
</organism>
<reference evidence="1 2" key="1">
    <citation type="submission" date="2015-09" db="EMBL/GenBank/DDBJ databases">
        <title>Atta colombica WGS genome.</title>
        <authorList>
            <person name="Nygaard S."/>
            <person name="Hu H."/>
            <person name="Boomsma J."/>
            <person name="Zhang G."/>
        </authorList>
    </citation>
    <scope>NUCLEOTIDE SEQUENCE [LARGE SCALE GENOMIC DNA]</scope>
    <source>
        <strain evidence="1">Treedump-2</strain>
        <tissue evidence="1">Whole body</tissue>
    </source>
</reference>
<protein>
    <submittedName>
        <fullName evidence="1">Uncharacterized protein</fullName>
    </submittedName>
</protein>
<dbReference type="AlphaFoldDB" id="A0A195BJN4"/>
<evidence type="ECO:0000313" key="2">
    <source>
        <dbReference type="Proteomes" id="UP000078540"/>
    </source>
</evidence>
<name>A0A195BJN4_9HYME</name>
<evidence type="ECO:0000313" key="1">
    <source>
        <dbReference type="EMBL" id="KYM85383.1"/>
    </source>
</evidence>
<proteinExistence type="predicted"/>
<keyword evidence="2" id="KW-1185">Reference proteome</keyword>
<accession>A0A195BJN4</accession>
<gene>
    <name evidence="1" type="ORF">ALC53_04626</name>
</gene>